<organism evidence="1 2">
    <name type="scientific">Elysia crispata</name>
    <name type="common">lettuce slug</name>
    <dbReference type="NCBI Taxonomy" id="231223"/>
    <lineage>
        <taxon>Eukaryota</taxon>
        <taxon>Metazoa</taxon>
        <taxon>Spiralia</taxon>
        <taxon>Lophotrochozoa</taxon>
        <taxon>Mollusca</taxon>
        <taxon>Gastropoda</taxon>
        <taxon>Heterobranchia</taxon>
        <taxon>Euthyneura</taxon>
        <taxon>Panpulmonata</taxon>
        <taxon>Sacoglossa</taxon>
        <taxon>Placobranchoidea</taxon>
        <taxon>Plakobranchidae</taxon>
        <taxon>Elysia</taxon>
    </lineage>
</organism>
<name>A0AAE1CEZ7_9GAST</name>
<protein>
    <submittedName>
        <fullName evidence="1">Uncharacterized protein</fullName>
    </submittedName>
</protein>
<sequence>MDQRCGTHAQTSHGKACLGHTLVLTHRCRTHALSYLFDEPARAREATQTSGGALQLLEQAGPALAN</sequence>
<accession>A0AAE1CEZ7</accession>
<dbReference type="Proteomes" id="UP001283361">
    <property type="component" value="Unassembled WGS sequence"/>
</dbReference>
<comment type="caution">
    <text evidence="1">The sequence shown here is derived from an EMBL/GenBank/DDBJ whole genome shotgun (WGS) entry which is preliminary data.</text>
</comment>
<dbReference type="EMBL" id="JAWDGP010008074">
    <property type="protein sequence ID" value="KAK3691845.1"/>
    <property type="molecule type" value="Genomic_DNA"/>
</dbReference>
<keyword evidence="2" id="KW-1185">Reference proteome</keyword>
<reference evidence="1" key="1">
    <citation type="journal article" date="2023" name="G3 (Bethesda)">
        <title>A reference genome for the long-term kleptoplast-retaining sea slug Elysia crispata morphotype clarki.</title>
        <authorList>
            <person name="Eastman K.E."/>
            <person name="Pendleton A.L."/>
            <person name="Shaikh M.A."/>
            <person name="Suttiyut T."/>
            <person name="Ogas R."/>
            <person name="Tomko P."/>
            <person name="Gavelis G."/>
            <person name="Widhalm J.R."/>
            <person name="Wisecaver J.H."/>
        </authorList>
    </citation>
    <scope>NUCLEOTIDE SEQUENCE</scope>
    <source>
        <strain evidence="1">ECLA1</strain>
    </source>
</reference>
<evidence type="ECO:0000313" key="2">
    <source>
        <dbReference type="Proteomes" id="UP001283361"/>
    </source>
</evidence>
<proteinExistence type="predicted"/>
<dbReference type="AlphaFoldDB" id="A0AAE1CEZ7"/>
<gene>
    <name evidence="1" type="ORF">RRG08_014227</name>
</gene>
<evidence type="ECO:0000313" key="1">
    <source>
        <dbReference type="EMBL" id="KAK3691845.1"/>
    </source>
</evidence>